<evidence type="ECO:0000259" key="6">
    <source>
        <dbReference type="Pfam" id="PF24883"/>
    </source>
</evidence>
<keyword evidence="4" id="KW-0175">Coiled coil</keyword>
<dbReference type="Gene3D" id="2.130.10.10">
    <property type="entry name" value="YVTN repeat-like/Quinoprotein amine dehydrogenase"/>
    <property type="match status" value="3"/>
</dbReference>
<dbReference type="Gene3D" id="3.40.50.300">
    <property type="entry name" value="P-loop containing nucleotide triphosphate hydrolases"/>
    <property type="match status" value="1"/>
</dbReference>
<accession>A0A8E2AZZ4</accession>
<gene>
    <name evidence="7" type="ORF">OBBRIDRAFT_825357</name>
</gene>
<dbReference type="SMART" id="SM00320">
    <property type="entry name" value="WD40"/>
    <property type="match status" value="7"/>
</dbReference>
<dbReference type="InterPro" id="IPR011048">
    <property type="entry name" value="Haem_d1_sf"/>
</dbReference>
<feature type="coiled-coil region" evidence="4">
    <location>
        <begin position="1330"/>
        <end position="1357"/>
    </location>
</feature>
<evidence type="ECO:0000256" key="4">
    <source>
        <dbReference type="SAM" id="Coils"/>
    </source>
</evidence>
<evidence type="ECO:0000313" key="8">
    <source>
        <dbReference type="Proteomes" id="UP000250043"/>
    </source>
</evidence>
<evidence type="ECO:0000313" key="7">
    <source>
        <dbReference type="EMBL" id="OCH91364.1"/>
    </source>
</evidence>
<evidence type="ECO:0000256" key="3">
    <source>
        <dbReference type="PROSITE-ProRule" id="PRU00221"/>
    </source>
</evidence>
<dbReference type="SUPFAM" id="SSF50969">
    <property type="entry name" value="YVTN repeat-like/Quinoprotein amine dehydrogenase"/>
    <property type="match status" value="1"/>
</dbReference>
<evidence type="ECO:0000256" key="2">
    <source>
        <dbReference type="ARBA" id="ARBA00022737"/>
    </source>
</evidence>
<dbReference type="GO" id="GO:1990234">
    <property type="term" value="C:transferase complex"/>
    <property type="evidence" value="ECO:0007669"/>
    <property type="project" value="UniProtKB-ARBA"/>
</dbReference>
<dbReference type="Proteomes" id="UP000250043">
    <property type="component" value="Unassembled WGS sequence"/>
</dbReference>
<feature type="repeat" description="WD" evidence="3">
    <location>
        <begin position="922"/>
        <end position="963"/>
    </location>
</feature>
<dbReference type="InterPro" id="IPR020472">
    <property type="entry name" value="WD40_PAC1"/>
</dbReference>
<dbReference type="PANTHER" id="PTHR22847:SF637">
    <property type="entry name" value="WD REPEAT DOMAIN 5B"/>
    <property type="match status" value="1"/>
</dbReference>
<evidence type="ECO:0000256" key="1">
    <source>
        <dbReference type="ARBA" id="ARBA00022574"/>
    </source>
</evidence>
<dbReference type="PROSITE" id="PS50294">
    <property type="entry name" value="WD_REPEATS_REGION"/>
    <property type="match status" value="4"/>
</dbReference>
<dbReference type="Pfam" id="PF00400">
    <property type="entry name" value="WD40"/>
    <property type="match status" value="4"/>
</dbReference>
<sequence>MESPPAKLDEKLAFSLSPEDSGTVVGILSVAKTVIDGLDPILGAAPIPGIDLAAKSLSHLIDMLQQTKENDETAKALARKLHSFAVVIEQARNEVQTKMMAVSNGNVRRDGISEAAKEDPQLADLLDNIGDLAKALMKLEATATELQNSPYMLRCIKHAGNTKVLLKLNDGVSEATWVWQFRSGVKRDLQLAAVAANVGTIRDAQDTQEVNQLLQQLRPARAHFRTHPNWDKDILYEQQQQQLITKLIQWAKGENVELGDQRFCVLTGPIGSGKSTIVLQLIDYLEREKLLGASFFFSDAEENCRVTKRVFPSIAFQLVRAHQDLRPALINGIREHIDLDLGENERMDHQAKNCLEKPLKEISETRNPVIIVIDAADVCTDPPDVIAMMFRLFLRIARSAKFPIRFLVTTTPEERILKALNSEEFRGVVRKEEISTVPPIITIANLLHTLKGNTDQVNGRAARTSFPQYPTQEQTDADGDAICHAHLATMCLRILIEDEVLRRNPCELAEPARYGLDSKVSASSIHVDRHIPAHVEYACVLWTTHIQKASGDPSTLEALEEFCLGKKKLLYWLELLGYLDQLDVALRTLHSVRLWYERHATQKTLVSQVLHGVHRIALDFNDIISVSPEQLYISVWPQIPACPLFELYKIPSETAPMKLLTPRDTKWSPFLFDIQTLRGRLVGVKVDLNGRYIASCALYGQIDLWDAISGAHLLKITNISGADSFDIAWEHQRVVSCREGGNQIYLYDDAADVQPALLSAEGCRFSSVVFSRDGRIYSPVLEDTRVLVWDAGARTLSDTIQCEKAVSTTIDFAADGTRAVSGSSCDVCVWDIENGTVLTLLEGHTDQVLSAVFFPDGDKVASSSRDADVRIWDIESKTTAHVLHHPTAVSQAVVSPAGDFVASASDAIRLWNPETGEVLAVLKGNPSPVTSICFSMSGLRLISSSWDGAVRVWDMASIGPTSTESAGHQTAVTCLAYSSDGQLVASGGADRRIIVWDALTGEHKQTLEGHDSEILHVAFSPDGTRLISTASQDHCRVWELSTGQMAMSITHRDAYLAAFSLDGKWIITGRRSLQPLPLVADNDADRSDIRLFGASDGQIEKDFRFPPNAGSLDLESLEFSPSGTHIHAVCSSSAVYGFDIATGRVALVPDKLRPKISRDKIAASPQHGWITLPGPDKRRVPVCWLQRSRRPAVRSFGDGKEVCVSRGHQLGIGSDNGRVTLLDLSNLALEPPPPPVRRKTIDFRSPRDLSVALGSAASRAAAVLTKPKASSGDTSITDTLPDIADALSAAGTSLSELKSTPLFGGLENAVYSLYALTEVLQITKGKEYFKRELVQKIEELTDTVKQSKAEIENISSSQVTALILKKSSPLIALLDVTEDLADMLHLFAQIQEIEQVEAKNLFVRFKQKARTRKTDVVFTVKDGIEDAYDAVAHIVSRGRIKVAKLISEVATASTRITTAVKQIEEHITEDDSRRLHRQRGVAQSHISFDRGKDSSRNEQRLQLLQELSDLAEGIKVGSSTRL</sequence>
<dbReference type="CDD" id="cd21037">
    <property type="entry name" value="MLKL_NTD"/>
    <property type="match status" value="1"/>
</dbReference>
<dbReference type="PRINTS" id="PR00320">
    <property type="entry name" value="GPROTEINBRPT"/>
</dbReference>
<dbReference type="CDD" id="cd00200">
    <property type="entry name" value="WD40"/>
    <property type="match status" value="2"/>
</dbReference>
<keyword evidence="1 3" id="KW-0853">WD repeat</keyword>
<dbReference type="PROSITE" id="PS50082">
    <property type="entry name" value="WD_REPEATS_2"/>
    <property type="match status" value="4"/>
</dbReference>
<proteinExistence type="predicted"/>
<dbReference type="InterPro" id="IPR019775">
    <property type="entry name" value="WD40_repeat_CS"/>
</dbReference>
<feature type="coiled-coil region" evidence="4">
    <location>
        <begin position="122"/>
        <end position="149"/>
    </location>
</feature>
<name>A0A8E2AZZ4_9APHY</name>
<dbReference type="InterPro" id="IPR056884">
    <property type="entry name" value="NPHP3-like_N"/>
</dbReference>
<dbReference type="SUPFAM" id="SSF51004">
    <property type="entry name" value="C-terminal (heme d1) domain of cytochrome cd1-nitrite reductase"/>
    <property type="match status" value="1"/>
</dbReference>
<dbReference type="OrthoDB" id="2932404at2759"/>
<feature type="domain" description="Nephrocystin 3-like N-terminal" evidence="6">
    <location>
        <begin position="259"/>
        <end position="409"/>
    </location>
</feature>
<evidence type="ECO:0000256" key="5">
    <source>
        <dbReference type="SAM" id="MobiDB-lite"/>
    </source>
</evidence>
<dbReference type="PROSITE" id="PS00678">
    <property type="entry name" value="WD_REPEATS_1"/>
    <property type="match status" value="2"/>
</dbReference>
<dbReference type="InterPro" id="IPR015943">
    <property type="entry name" value="WD40/YVTN_repeat-like_dom_sf"/>
</dbReference>
<dbReference type="InterPro" id="IPR059179">
    <property type="entry name" value="MLKL-like_MCAfunc"/>
</dbReference>
<dbReference type="InterPro" id="IPR027417">
    <property type="entry name" value="P-loop_NTPase"/>
</dbReference>
<dbReference type="SUPFAM" id="SSF50998">
    <property type="entry name" value="Quinoprotein alcohol dehydrogenase-like"/>
    <property type="match status" value="1"/>
</dbReference>
<organism evidence="7 8">
    <name type="scientific">Obba rivulosa</name>
    <dbReference type="NCBI Taxonomy" id="1052685"/>
    <lineage>
        <taxon>Eukaryota</taxon>
        <taxon>Fungi</taxon>
        <taxon>Dikarya</taxon>
        <taxon>Basidiomycota</taxon>
        <taxon>Agaricomycotina</taxon>
        <taxon>Agaricomycetes</taxon>
        <taxon>Polyporales</taxon>
        <taxon>Gelatoporiaceae</taxon>
        <taxon>Obba</taxon>
    </lineage>
</organism>
<feature type="repeat" description="WD" evidence="3">
    <location>
        <begin position="965"/>
        <end position="1006"/>
    </location>
</feature>
<keyword evidence="8" id="KW-1185">Reference proteome</keyword>
<dbReference type="SUPFAM" id="SSF52540">
    <property type="entry name" value="P-loop containing nucleoside triphosphate hydrolases"/>
    <property type="match status" value="1"/>
</dbReference>
<dbReference type="InterPro" id="IPR011044">
    <property type="entry name" value="Quino_amine_DH_bsu"/>
</dbReference>
<feature type="repeat" description="WD" evidence="3">
    <location>
        <begin position="841"/>
        <end position="882"/>
    </location>
</feature>
<feature type="repeat" description="WD" evidence="3">
    <location>
        <begin position="1007"/>
        <end position="1048"/>
    </location>
</feature>
<dbReference type="InterPro" id="IPR001680">
    <property type="entry name" value="WD40_rpt"/>
</dbReference>
<keyword evidence="2" id="KW-0677">Repeat</keyword>
<reference evidence="7 8" key="1">
    <citation type="submission" date="2016-07" db="EMBL/GenBank/DDBJ databases">
        <title>Draft genome of the white-rot fungus Obba rivulosa 3A-2.</title>
        <authorList>
            <consortium name="DOE Joint Genome Institute"/>
            <person name="Miettinen O."/>
            <person name="Riley R."/>
            <person name="Acob R."/>
            <person name="Barry K."/>
            <person name="Cullen D."/>
            <person name="De Vries R."/>
            <person name="Hainaut M."/>
            <person name="Hatakka A."/>
            <person name="Henrissat B."/>
            <person name="Hilden K."/>
            <person name="Kuo R."/>
            <person name="Labutti K."/>
            <person name="Lipzen A."/>
            <person name="Makela M.R."/>
            <person name="Sandor L."/>
            <person name="Spatafora J.W."/>
            <person name="Grigoriev I.V."/>
            <person name="Hibbett D.S."/>
        </authorList>
    </citation>
    <scope>NUCLEOTIDE SEQUENCE [LARGE SCALE GENOMIC DNA]</scope>
    <source>
        <strain evidence="7 8">3A-2</strain>
    </source>
</reference>
<dbReference type="InterPro" id="IPR011047">
    <property type="entry name" value="Quinoprotein_ADH-like_sf"/>
</dbReference>
<protein>
    <submittedName>
        <fullName evidence="7">WD40 repeat-like protein</fullName>
    </submittedName>
</protein>
<feature type="region of interest" description="Disordered" evidence="5">
    <location>
        <begin position="1471"/>
        <end position="1494"/>
    </location>
</feature>
<dbReference type="EMBL" id="KV722386">
    <property type="protein sequence ID" value="OCH91364.1"/>
    <property type="molecule type" value="Genomic_DNA"/>
</dbReference>
<dbReference type="Pfam" id="PF24883">
    <property type="entry name" value="NPHP3_N"/>
    <property type="match status" value="1"/>
</dbReference>
<dbReference type="PANTHER" id="PTHR22847">
    <property type="entry name" value="WD40 REPEAT PROTEIN"/>
    <property type="match status" value="1"/>
</dbReference>